<gene>
    <name evidence="1" type="ORF">RhiirA5_427630</name>
</gene>
<dbReference type="Proteomes" id="UP000232722">
    <property type="component" value="Unassembled WGS sequence"/>
</dbReference>
<accession>A0A2N0P206</accession>
<reference evidence="1 2" key="2">
    <citation type="submission" date="2017-09" db="EMBL/GenBank/DDBJ databases">
        <title>Extensive intraspecific genome diversity in a model arbuscular mycorrhizal fungus.</title>
        <authorList>
            <person name="Chen E.C."/>
            <person name="Morin E."/>
            <person name="Beaudet D."/>
            <person name="Noel J."/>
            <person name="Ndikumana S."/>
            <person name="Charron P."/>
            <person name="St-Onge C."/>
            <person name="Giorgi J."/>
            <person name="Grigoriev I.V."/>
            <person name="Roux C."/>
            <person name="Martin F.M."/>
            <person name="Corradi N."/>
        </authorList>
    </citation>
    <scope>NUCLEOTIDE SEQUENCE [LARGE SCALE GENOMIC DNA]</scope>
    <source>
        <strain evidence="1 2">A5</strain>
    </source>
</reference>
<name>A0A2N0P206_9GLOM</name>
<proteinExistence type="predicted"/>
<evidence type="ECO:0000313" key="2">
    <source>
        <dbReference type="Proteomes" id="UP000232722"/>
    </source>
</evidence>
<protein>
    <submittedName>
        <fullName evidence="1">Uncharacterized protein</fullName>
    </submittedName>
</protein>
<dbReference type="EMBL" id="LLXJ01001770">
    <property type="protein sequence ID" value="PKC00837.1"/>
    <property type="molecule type" value="Genomic_DNA"/>
</dbReference>
<reference evidence="1 2" key="1">
    <citation type="submission" date="2016-04" db="EMBL/GenBank/DDBJ databases">
        <title>Genome analyses suggest a sexual origin of heterokaryosis in a supposedly ancient asexual fungus.</title>
        <authorList>
            <person name="Ropars J."/>
            <person name="Sedzielewska K."/>
            <person name="Noel J."/>
            <person name="Charron P."/>
            <person name="Farinelli L."/>
            <person name="Marton T."/>
            <person name="Kruger M."/>
            <person name="Pelin A."/>
            <person name="Brachmann A."/>
            <person name="Corradi N."/>
        </authorList>
    </citation>
    <scope>NUCLEOTIDE SEQUENCE [LARGE SCALE GENOMIC DNA]</scope>
    <source>
        <strain evidence="1 2">A5</strain>
    </source>
</reference>
<evidence type="ECO:0000313" key="1">
    <source>
        <dbReference type="EMBL" id="PKC00837.1"/>
    </source>
</evidence>
<dbReference type="AlphaFoldDB" id="A0A2N0P206"/>
<sequence>MVPHLMTAEELCAEISSFKKPSTKISVRQNLHDPIRLTNNIYYCLCIISYSTRSNAKPIELYFDGAFRDRSWIGETYNNHPSVYNDLGIIMIGLSNNDQPLINGTDVFHHIKRYDSLLKFFHFSTIRKLQKINKLIQVEICILGYTDIDEDNINDDNIDDNSYAQINQMLLQHQHRITVAKLS</sequence>
<dbReference type="VEuPathDB" id="FungiDB:FUN_003030"/>
<organism evidence="1 2">
    <name type="scientific">Rhizophagus irregularis</name>
    <dbReference type="NCBI Taxonomy" id="588596"/>
    <lineage>
        <taxon>Eukaryota</taxon>
        <taxon>Fungi</taxon>
        <taxon>Fungi incertae sedis</taxon>
        <taxon>Mucoromycota</taxon>
        <taxon>Glomeromycotina</taxon>
        <taxon>Glomeromycetes</taxon>
        <taxon>Glomerales</taxon>
        <taxon>Glomeraceae</taxon>
        <taxon>Rhizophagus</taxon>
    </lineage>
</organism>
<comment type="caution">
    <text evidence="1">The sequence shown here is derived from an EMBL/GenBank/DDBJ whole genome shotgun (WGS) entry which is preliminary data.</text>
</comment>
<dbReference type="VEuPathDB" id="FungiDB:RhiirFUN_023893"/>